<evidence type="ECO:0000256" key="4">
    <source>
        <dbReference type="ARBA" id="ARBA00022723"/>
    </source>
</evidence>
<reference evidence="6 7" key="1">
    <citation type="submission" date="2012-05" db="EMBL/GenBank/DDBJ databases">
        <authorList>
            <person name="Weinstock G."/>
            <person name="Sodergren E."/>
            <person name="Lobos E.A."/>
            <person name="Fulton L."/>
            <person name="Fulton R."/>
            <person name="Courtney L."/>
            <person name="Fronick C."/>
            <person name="O'Laughlin M."/>
            <person name="Godfrey J."/>
            <person name="Wilson R.M."/>
            <person name="Miner T."/>
            <person name="Farmer C."/>
            <person name="Delehaunty K."/>
            <person name="Cordes M."/>
            <person name="Minx P."/>
            <person name="Tomlinson C."/>
            <person name="Chen J."/>
            <person name="Wollam A."/>
            <person name="Pepin K.H."/>
            <person name="Bhonagiri V."/>
            <person name="Zhang X."/>
            <person name="Suruliraj S."/>
            <person name="Warren W."/>
            <person name="Mitreva M."/>
            <person name="Mardis E.R."/>
            <person name="Wilson R.K."/>
        </authorList>
    </citation>
    <scope>NUCLEOTIDE SEQUENCE [LARGE SCALE GENOMIC DNA]</scope>
    <source>
        <strain evidence="6 7">F0055</strain>
    </source>
</reference>
<evidence type="ECO:0000256" key="2">
    <source>
        <dbReference type="ARBA" id="ARBA00011643"/>
    </source>
</evidence>
<comment type="caution">
    <text evidence="6">The sequence shown here is derived from an EMBL/GenBank/DDBJ whole genome shotgun (WGS) entry which is preliminary data.</text>
</comment>
<feature type="binding site" evidence="5">
    <location>
        <position position="78"/>
    </location>
    <ligand>
        <name>a divalent metal cation</name>
        <dbReference type="ChEBI" id="CHEBI:60240"/>
        <label>1</label>
    </ligand>
</feature>
<feature type="binding site" evidence="5">
    <location>
        <position position="251"/>
    </location>
    <ligand>
        <name>a divalent metal cation</name>
        <dbReference type="ChEBI" id="CHEBI:60240"/>
        <label>1</label>
    </ligand>
</feature>
<dbReference type="PANTHER" id="PTHR13799:SF14">
    <property type="entry name" value="GTP CYCLOHYDROLASE 1 TYPE 2 HOMOLOG"/>
    <property type="match status" value="1"/>
</dbReference>
<evidence type="ECO:0000313" key="7">
    <source>
        <dbReference type="Proteomes" id="UP000010433"/>
    </source>
</evidence>
<dbReference type="SUPFAM" id="SSF102705">
    <property type="entry name" value="NIF3 (NGG1p interacting factor 3)-like"/>
    <property type="match status" value="1"/>
</dbReference>
<evidence type="ECO:0000256" key="3">
    <source>
        <dbReference type="ARBA" id="ARBA00022112"/>
    </source>
</evidence>
<dbReference type="HOGENOM" id="CLU_037423_2_0_10"/>
<evidence type="ECO:0000256" key="5">
    <source>
        <dbReference type="PIRSR" id="PIRSR602678-1"/>
    </source>
</evidence>
<dbReference type="NCBIfam" id="TIGR00486">
    <property type="entry name" value="YbgI_SA1388"/>
    <property type="match status" value="1"/>
</dbReference>
<dbReference type="PATRIC" id="fig|1127699.3.peg.1595"/>
<name>L1N8J9_9BACT</name>
<dbReference type="GO" id="GO:0046872">
    <property type="term" value="F:metal ion binding"/>
    <property type="evidence" value="ECO:0007669"/>
    <property type="project" value="UniProtKB-KW"/>
</dbReference>
<keyword evidence="4 5" id="KW-0479">Metal-binding</keyword>
<dbReference type="Gene3D" id="3.40.1390.30">
    <property type="entry name" value="NIF3 (NGG1p interacting factor 3)-like"/>
    <property type="match status" value="2"/>
</dbReference>
<dbReference type="EMBL" id="AMEP01000101">
    <property type="protein sequence ID" value="EKX99531.1"/>
    <property type="molecule type" value="Genomic_DNA"/>
</dbReference>
<feature type="binding site" evidence="5">
    <location>
        <position position="77"/>
    </location>
    <ligand>
        <name>a divalent metal cation</name>
        <dbReference type="ChEBI" id="CHEBI:60240"/>
        <label>1</label>
    </ligand>
</feature>
<dbReference type="InterPro" id="IPR036069">
    <property type="entry name" value="DUF34/NIF3_sf"/>
</dbReference>
<evidence type="ECO:0000256" key="1">
    <source>
        <dbReference type="ARBA" id="ARBA00006964"/>
    </source>
</evidence>
<dbReference type="FunFam" id="3.40.1390.30:FF:000001">
    <property type="entry name" value="GTP cyclohydrolase 1 type 2"/>
    <property type="match status" value="1"/>
</dbReference>
<evidence type="ECO:0000313" key="6">
    <source>
        <dbReference type="EMBL" id="EKX99531.1"/>
    </source>
</evidence>
<proteinExistence type="inferred from homology"/>
<dbReference type="GO" id="GO:0005737">
    <property type="term" value="C:cytoplasm"/>
    <property type="evidence" value="ECO:0007669"/>
    <property type="project" value="TreeGrafter"/>
</dbReference>
<dbReference type="Pfam" id="PF01784">
    <property type="entry name" value="DUF34_NIF3"/>
    <property type="match status" value="1"/>
</dbReference>
<organism evidence="6 7">
    <name type="scientific">Hoylesella saccharolytica F0055</name>
    <dbReference type="NCBI Taxonomy" id="1127699"/>
    <lineage>
        <taxon>Bacteria</taxon>
        <taxon>Pseudomonadati</taxon>
        <taxon>Bacteroidota</taxon>
        <taxon>Bacteroidia</taxon>
        <taxon>Bacteroidales</taxon>
        <taxon>Prevotellaceae</taxon>
        <taxon>Hoylesella</taxon>
    </lineage>
</organism>
<feature type="binding site" evidence="5">
    <location>
        <position position="247"/>
    </location>
    <ligand>
        <name>a divalent metal cation</name>
        <dbReference type="ChEBI" id="CHEBI:60240"/>
        <label>1</label>
    </ligand>
</feature>
<sequence>MCNFASQFLAIYSVKIKEVLDALEQFAPLPLQEGFDNAGLQVGLTEAEVSGALLCLDVTETIIDEAIALGCNVIVSHHPLIFHKLSQICGADFVQRIVIKAIEHKIAIISMHTNIDNVRGGVNFKIAEKMGLTNVQFLGERKTVQVVLGNGEKVVAEGASGVIGYFSQSMPAQQFISMLKQTFHVESVMCNQLLHRDIQSVALCGGAGAFLLSDALSAHADAFVTGEMHYHDFFGHDQEIQLAVIGHYQSEQFTNEIFKSIIEERCKGVRCYLTQICTNPIIYL</sequence>
<keyword evidence="7" id="KW-1185">Reference proteome</keyword>
<accession>L1N8J9</accession>
<feature type="binding site" evidence="5">
    <location>
        <position position="116"/>
    </location>
    <ligand>
        <name>a divalent metal cation</name>
        <dbReference type="ChEBI" id="CHEBI:60240"/>
        <label>1</label>
    </ligand>
</feature>
<dbReference type="InterPro" id="IPR002678">
    <property type="entry name" value="DUF34/NIF3"/>
</dbReference>
<dbReference type="PANTHER" id="PTHR13799">
    <property type="entry name" value="NGG1 INTERACTING FACTOR 3"/>
    <property type="match status" value="1"/>
</dbReference>
<comment type="subunit">
    <text evidence="2">Homohexamer.</text>
</comment>
<dbReference type="Proteomes" id="UP000010433">
    <property type="component" value="Unassembled WGS sequence"/>
</dbReference>
<protein>
    <recommendedName>
        <fullName evidence="3">GTP cyclohydrolase 1 type 2 homolog</fullName>
    </recommendedName>
</protein>
<comment type="similarity">
    <text evidence="1">Belongs to the GTP cyclohydrolase I type 2/NIF3 family.</text>
</comment>
<dbReference type="STRING" id="1127699.HMPREF9151_01728"/>
<dbReference type="AlphaFoldDB" id="L1N8J9"/>
<gene>
    <name evidence="6" type="ORF">HMPREF9151_01728</name>
</gene>